<sequence length="377" mass="41905">MVKITEPFCCFNCNFIPEIPVQVATFLPMQSFHCHLLTVGHDPLVYNAGTAFSNDVLLLETIKHIVAGKVQALKCGELPCTGLTGFLQRPRFDYGNDGERNGTEELRDAAVEVVPGEVEIVQDPHSSDLLRDLTRQIVPTEVYEGKETALADLRSDTTGKDVTAKLLHSREITDGGRERTREVIVREGDLAEIGRDPGFASVGESAGEEIVLQLNLSEIGKAKEASRDGAIKTSIGLGIPGSDQRGNSRERLESVACYRSTDPAGDCREQRRDLTREGIVRKVHRLEASEPAELRRKLSRKDVHLQENRVEVLEVPDLTRDLACEATIRHVEPHEFAEVPDLWWDSTLVAIEVPDIKLPEMREIPNLPRYPPAKLVA</sequence>
<comment type="caution">
    <text evidence="1">The sequence shown here is derived from an EMBL/GenBank/DDBJ whole genome shotgun (WGS) entry which is preliminary data.</text>
</comment>
<dbReference type="AlphaFoldDB" id="A0AAV7H5Y5"/>
<reference evidence="1 2" key="1">
    <citation type="journal article" date="2021" name="Hortic Res">
        <title>Chromosome-scale assembly of the Dendrobium chrysotoxum genome enhances the understanding of orchid evolution.</title>
        <authorList>
            <person name="Zhang Y."/>
            <person name="Zhang G.Q."/>
            <person name="Zhang D."/>
            <person name="Liu X.D."/>
            <person name="Xu X.Y."/>
            <person name="Sun W.H."/>
            <person name="Yu X."/>
            <person name="Zhu X."/>
            <person name="Wang Z.W."/>
            <person name="Zhao X."/>
            <person name="Zhong W.Y."/>
            <person name="Chen H."/>
            <person name="Yin W.L."/>
            <person name="Huang T."/>
            <person name="Niu S.C."/>
            <person name="Liu Z.J."/>
        </authorList>
    </citation>
    <scope>NUCLEOTIDE SEQUENCE [LARGE SCALE GENOMIC DNA]</scope>
    <source>
        <strain evidence="1">Lindl</strain>
    </source>
</reference>
<protein>
    <submittedName>
        <fullName evidence="1">Uncharacterized protein</fullName>
    </submittedName>
</protein>
<name>A0AAV7H5Y5_DENCH</name>
<proteinExistence type="predicted"/>
<evidence type="ECO:0000313" key="1">
    <source>
        <dbReference type="EMBL" id="KAH0464521.1"/>
    </source>
</evidence>
<dbReference type="EMBL" id="JAGFBR010000007">
    <property type="protein sequence ID" value="KAH0464521.1"/>
    <property type="molecule type" value="Genomic_DNA"/>
</dbReference>
<gene>
    <name evidence="1" type="ORF">IEQ34_007307</name>
</gene>
<evidence type="ECO:0000313" key="2">
    <source>
        <dbReference type="Proteomes" id="UP000775213"/>
    </source>
</evidence>
<keyword evidence="2" id="KW-1185">Reference proteome</keyword>
<accession>A0AAV7H5Y5</accession>
<organism evidence="1 2">
    <name type="scientific">Dendrobium chrysotoxum</name>
    <name type="common">Orchid</name>
    <dbReference type="NCBI Taxonomy" id="161865"/>
    <lineage>
        <taxon>Eukaryota</taxon>
        <taxon>Viridiplantae</taxon>
        <taxon>Streptophyta</taxon>
        <taxon>Embryophyta</taxon>
        <taxon>Tracheophyta</taxon>
        <taxon>Spermatophyta</taxon>
        <taxon>Magnoliopsida</taxon>
        <taxon>Liliopsida</taxon>
        <taxon>Asparagales</taxon>
        <taxon>Orchidaceae</taxon>
        <taxon>Epidendroideae</taxon>
        <taxon>Malaxideae</taxon>
        <taxon>Dendrobiinae</taxon>
        <taxon>Dendrobium</taxon>
    </lineage>
</organism>
<dbReference type="Proteomes" id="UP000775213">
    <property type="component" value="Unassembled WGS sequence"/>
</dbReference>